<reference evidence="1" key="1">
    <citation type="submission" date="2022-07" db="EMBL/GenBank/DDBJ databases">
        <title>Genome Sequence of Phlebia brevispora.</title>
        <authorList>
            <person name="Buettner E."/>
        </authorList>
    </citation>
    <scope>NUCLEOTIDE SEQUENCE</scope>
    <source>
        <strain evidence="1">MPL23</strain>
    </source>
</reference>
<sequence length="178" mass="19505">MVSRLTHESSVVIVTAIAAASFYPYTRLVDLLDNLQSEDEGIPLVSRSFDRLGIVSAILTCFSLPAMVAVDFVIRGFFTSFIAVEFAWLGAVLWGFWIATTVLTVNAAHTLSPVCGLISDIPDIAQTCPKIHLAEALSIIMCIIVPLYPIGIILLSFTMRSKMSLSSMWFSSVREIDN</sequence>
<organism evidence="1 2">
    <name type="scientific">Phlebia brevispora</name>
    <dbReference type="NCBI Taxonomy" id="194682"/>
    <lineage>
        <taxon>Eukaryota</taxon>
        <taxon>Fungi</taxon>
        <taxon>Dikarya</taxon>
        <taxon>Basidiomycota</taxon>
        <taxon>Agaricomycotina</taxon>
        <taxon>Agaricomycetes</taxon>
        <taxon>Polyporales</taxon>
        <taxon>Meruliaceae</taxon>
        <taxon>Phlebia</taxon>
    </lineage>
</organism>
<gene>
    <name evidence="1" type="ORF">NM688_g4531</name>
</gene>
<name>A0ACC1T2N5_9APHY</name>
<proteinExistence type="predicted"/>
<keyword evidence="2" id="KW-1185">Reference proteome</keyword>
<dbReference type="EMBL" id="JANHOG010000759">
    <property type="protein sequence ID" value="KAJ3551742.1"/>
    <property type="molecule type" value="Genomic_DNA"/>
</dbReference>
<evidence type="ECO:0000313" key="2">
    <source>
        <dbReference type="Proteomes" id="UP001148662"/>
    </source>
</evidence>
<dbReference type="Proteomes" id="UP001148662">
    <property type="component" value="Unassembled WGS sequence"/>
</dbReference>
<accession>A0ACC1T2N5</accession>
<comment type="caution">
    <text evidence="1">The sequence shown here is derived from an EMBL/GenBank/DDBJ whole genome shotgun (WGS) entry which is preliminary data.</text>
</comment>
<protein>
    <submittedName>
        <fullName evidence="1">Uncharacterized protein</fullName>
    </submittedName>
</protein>
<evidence type="ECO:0000313" key="1">
    <source>
        <dbReference type="EMBL" id="KAJ3551742.1"/>
    </source>
</evidence>